<accession>A0A9W4ULM0</accession>
<proteinExistence type="inferred from homology"/>
<evidence type="ECO:0000259" key="9">
    <source>
        <dbReference type="Pfam" id="PF08743"/>
    </source>
</evidence>
<dbReference type="InterPro" id="IPR014854">
    <property type="entry name" value="Nse4_C"/>
</dbReference>
<feature type="compositionally biased region" description="Acidic residues" evidence="8">
    <location>
        <begin position="230"/>
        <end position="246"/>
    </location>
</feature>
<dbReference type="Proteomes" id="UP001152607">
    <property type="component" value="Unassembled WGS sequence"/>
</dbReference>
<keyword evidence="4 7" id="KW-0233">DNA recombination</keyword>
<evidence type="ECO:0000256" key="6">
    <source>
        <dbReference type="ARBA" id="ARBA00023242"/>
    </source>
</evidence>
<feature type="compositionally biased region" description="Polar residues" evidence="8">
    <location>
        <begin position="151"/>
        <end position="160"/>
    </location>
</feature>
<dbReference type="GO" id="GO:0005634">
    <property type="term" value="C:nucleus"/>
    <property type="evidence" value="ECO:0007669"/>
    <property type="project" value="UniProtKB-SubCell"/>
</dbReference>
<dbReference type="Pfam" id="PF15412">
    <property type="entry name" value="Nse4-Nse3_bdg"/>
    <property type="match status" value="1"/>
</dbReference>
<reference evidence="11" key="1">
    <citation type="submission" date="2023-01" db="EMBL/GenBank/DDBJ databases">
        <authorList>
            <person name="Van Ghelder C."/>
            <person name="Rancurel C."/>
        </authorList>
    </citation>
    <scope>NUCLEOTIDE SEQUENCE</scope>
    <source>
        <strain evidence="11">CNCM I-4278</strain>
    </source>
</reference>
<feature type="compositionally biased region" description="Polar residues" evidence="8">
    <location>
        <begin position="120"/>
        <end position="138"/>
    </location>
</feature>
<dbReference type="OrthoDB" id="361242at2759"/>
<comment type="caution">
    <text evidence="11">The sequence shown here is derived from an EMBL/GenBank/DDBJ whole genome shotgun (WGS) entry which is preliminary data.</text>
</comment>
<keyword evidence="12" id="KW-1185">Reference proteome</keyword>
<feature type="region of interest" description="Disordered" evidence="8">
    <location>
        <begin position="435"/>
        <end position="457"/>
    </location>
</feature>
<feature type="compositionally biased region" description="Basic and acidic residues" evidence="8">
    <location>
        <begin position="446"/>
        <end position="455"/>
    </location>
</feature>
<evidence type="ECO:0000256" key="5">
    <source>
        <dbReference type="ARBA" id="ARBA00023204"/>
    </source>
</evidence>
<feature type="domain" description="Nse4/EID protein Nse3/MAGE-binding" evidence="10">
    <location>
        <begin position="311"/>
        <end position="365"/>
    </location>
</feature>
<evidence type="ECO:0000256" key="7">
    <source>
        <dbReference type="RuleBase" id="RU365071"/>
    </source>
</evidence>
<evidence type="ECO:0000256" key="4">
    <source>
        <dbReference type="ARBA" id="ARBA00023172"/>
    </source>
</evidence>
<evidence type="ECO:0000256" key="2">
    <source>
        <dbReference type="ARBA" id="ARBA00008997"/>
    </source>
</evidence>
<evidence type="ECO:0000256" key="8">
    <source>
        <dbReference type="SAM" id="MobiDB-lite"/>
    </source>
</evidence>
<sequence>MRVPRRQIRHHMLQALAHSNAVHLIRSSDPIPLPLVIHQIHWGSSPFSLAILPPPFGRTMARLNTRTSATPIGRASSIDSLYRDPTPHDRVTRDATPHQSPYSVASPVNPLGSDKENDFLSESRQASPQPHSRLSKPQQMPFRHSPRSRTSKSGPASTRNASKRRRTDNYEFTASDVDDAKVYQDHSEVDDAKVYQDHSEVADEDEDAKEQVEDAEMEDRDGSSNPSLTSDDEGEENGDEDEEEEELKYYNPDQNVDKRRALRISMRDSRREIEVNRDEYIKDDGSRMIAAINKQNNLMTKVRQTADATLDSRTLVDLTDMSGKQLGDKLQANAGIGIDIDQFLSRCIYYMKEHRPFGENDTEPTQTHRRRRTQTVNDENDEDEEEVEKNLDWAFLGRHACIPSTQFYFGSSFLLGPLSIEKKASNVQTRRARVQRQPLGPATRPQELRQEDIKQSENSNLTHLVKNINTRLREHLHVNAPKVETELSMLDNEPDQEDMFAAFNRHRVYMSPEDGEPAVSLFDFAVNPKSFGQTVENLFYVSFLIREGNAKVVVDEDGLPLLAPEKARNINEQRQGNVEKHQAIFSIDYPTWKNLVKAYDITEPLIPHRQQEEANIAPGGWYG</sequence>
<feature type="compositionally biased region" description="Basic and acidic residues" evidence="8">
    <location>
        <begin position="81"/>
        <end position="96"/>
    </location>
</feature>
<feature type="region of interest" description="Disordered" evidence="8">
    <location>
        <begin position="187"/>
        <end position="253"/>
    </location>
</feature>
<evidence type="ECO:0000313" key="11">
    <source>
        <dbReference type="EMBL" id="CAI6337272.1"/>
    </source>
</evidence>
<dbReference type="GO" id="GO:0006310">
    <property type="term" value="P:DNA recombination"/>
    <property type="evidence" value="ECO:0007669"/>
    <property type="project" value="UniProtKB-UniRule"/>
</dbReference>
<evidence type="ECO:0000256" key="1">
    <source>
        <dbReference type="ARBA" id="ARBA00004123"/>
    </source>
</evidence>
<evidence type="ECO:0000259" key="10">
    <source>
        <dbReference type="Pfam" id="PF15412"/>
    </source>
</evidence>
<dbReference type="PANTHER" id="PTHR16140">
    <property type="entry name" value="NON-STRUCTURAL MAINTENANCE OF CHROMOSOMES ELEMENT 4"/>
    <property type="match status" value="1"/>
</dbReference>
<organism evidence="11 12">
    <name type="scientific">Periconia digitata</name>
    <dbReference type="NCBI Taxonomy" id="1303443"/>
    <lineage>
        <taxon>Eukaryota</taxon>
        <taxon>Fungi</taxon>
        <taxon>Dikarya</taxon>
        <taxon>Ascomycota</taxon>
        <taxon>Pezizomycotina</taxon>
        <taxon>Dothideomycetes</taxon>
        <taxon>Pleosporomycetidae</taxon>
        <taxon>Pleosporales</taxon>
        <taxon>Massarineae</taxon>
        <taxon>Periconiaceae</taxon>
        <taxon>Periconia</taxon>
    </lineage>
</organism>
<dbReference type="InterPro" id="IPR027786">
    <property type="entry name" value="Nse4/EID"/>
</dbReference>
<dbReference type="InterPro" id="IPR029225">
    <property type="entry name" value="Nse4_Nse3-bd"/>
</dbReference>
<feature type="compositionally biased region" description="Basic and acidic residues" evidence="8">
    <location>
        <begin position="187"/>
        <end position="201"/>
    </location>
</feature>
<keyword evidence="6 7" id="KW-0539">Nucleus</keyword>
<dbReference type="EMBL" id="CAOQHR010000007">
    <property type="protein sequence ID" value="CAI6337272.1"/>
    <property type="molecule type" value="Genomic_DNA"/>
</dbReference>
<dbReference type="GO" id="GO:0006281">
    <property type="term" value="P:DNA repair"/>
    <property type="evidence" value="ECO:0007669"/>
    <property type="project" value="UniProtKB-UniRule"/>
</dbReference>
<dbReference type="Pfam" id="PF08743">
    <property type="entry name" value="Nse4_C"/>
    <property type="match status" value="1"/>
</dbReference>
<keyword evidence="5 7" id="KW-0234">DNA repair</keyword>
<comment type="similarity">
    <text evidence="2 7">Belongs to the NSE4 family.</text>
</comment>
<comment type="subunit">
    <text evidence="7">Component of the SMC5-SMC6 complex.</text>
</comment>
<feature type="region of interest" description="Disordered" evidence="8">
    <location>
        <begin position="67"/>
        <end position="173"/>
    </location>
</feature>
<feature type="domain" description="Non-structural maintenance of chromosome element 4 C-terminal" evidence="9">
    <location>
        <begin position="519"/>
        <end position="606"/>
    </location>
</feature>
<dbReference type="AlphaFoldDB" id="A0A9W4ULM0"/>
<feature type="compositionally biased region" description="Acidic residues" evidence="8">
    <location>
        <begin position="202"/>
        <end position="219"/>
    </location>
</feature>
<dbReference type="PANTHER" id="PTHR16140:SF0">
    <property type="entry name" value="NON-STRUCTURAL MAINTENANCE OF CHROMOSOMES ELEMENT 4"/>
    <property type="match status" value="1"/>
</dbReference>
<keyword evidence="3 7" id="KW-0227">DNA damage</keyword>
<protein>
    <recommendedName>
        <fullName evidence="7">Non-structural maintenance of chromosomes element 4</fullName>
    </recommendedName>
</protein>
<feature type="region of interest" description="Disordered" evidence="8">
    <location>
        <begin position="356"/>
        <end position="384"/>
    </location>
</feature>
<comment type="function">
    <text evidence="7">Component of the SMC5-SMC6 complex, that promotes sister chromatid alignment after DNA damage and facilitates double-stranded DNA breaks (DSBs) repair via homologous recombination between sister chromatids.</text>
</comment>
<comment type="subcellular location">
    <subcellularLocation>
        <location evidence="1 7">Nucleus</location>
    </subcellularLocation>
</comment>
<dbReference type="GO" id="GO:0030915">
    <property type="term" value="C:Smc5-Smc6 complex"/>
    <property type="evidence" value="ECO:0007669"/>
    <property type="project" value="UniProtKB-UniRule"/>
</dbReference>
<evidence type="ECO:0000313" key="12">
    <source>
        <dbReference type="Proteomes" id="UP001152607"/>
    </source>
</evidence>
<evidence type="ECO:0000256" key="3">
    <source>
        <dbReference type="ARBA" id="ARBA00022763"/>
    </source>
</evidence>
<gene>
    <name evidence="11" type="ORF">PDIGIT_LOCUS10382</name>
</gene>
<name>A0A9W4ULM0_9PLEO</name>